<sequence>MAFPWYAIGYETRNSCRKYKVLRYNKYGGYEIYELYSNSWRVLDVKSTIWETWCHHNGISVKGNSYCYIYQEEPFGGKAREFLFCFDFTTERFGPLMPFPFQSNQNCIVTLSTVREEQLAVLCQYWSWDRLRMKIWITNKQIAPNDVSWNKLFLEVDIFLLNPRAGRELDVKNGYFLVDEEKKVAVVFDNSKGKEHTAFIFGENGCYGTVDLGKTVDKLYWSPFVCSYIPSSVQI</sequence>
<name>A0ABM0WAR8_CAMSA</name>
<dbReference type="InterPro" id="IPR006527">
    <property type="entry name" value="F-box-assoc_dom_typ1"/>
</dbReference>
<gene>
    <name evidence="3" type="primary">LOC104748240</name>
</gene>
<keyword evidence="2" id="KW-1185">Reference proteome</keyword>
<dbReference type="Proteomes" id="UP000694864">
    <property type="component" value="Chromosome 15"/>
</dbReference>
<proteinExistence type="predicted"/>
<evidence type="ECO:0000313" key="3">
    <source>
        <dbReference type="RefSeq" id="XP_010468216.1"/>
    </source>
</evidence>
<dbReference type="NCBIfam" id="TIGR01640">
    <property type="entry name" value="F_box_assoc_1"/>
    <property type="match status" value="1"/>
</dbReference>
<organism evidence="2 3">
    <name type="scientific">Camelina sativa</name>
    <name type="common">False flax</name>
    <name type="synonym">Myagrum sativum</name>
    <dbReference type="NCBI Taxonomy" id="90675"/>
    <lineage>
        <taxon>Eukaryota</taxon>
        <taxon>Viridiplantae</taxon>
        <taxon>Streptophyta</taxon>
        <taxon>Embryophyta</taxon>
        <taxon>Tracheophyta</taxon>
        <taxon>Spermatophyta</taxon>
        <taxon>Magnoliopsida</taxon>
        <taxon>eudicotyledons</taxon>
        <taxon>Gunneridae</taxon>
        <taxon>Pentapetalae</taxon>
        <taxon>rosids</taxon>
        <taxon>malvids</taxon>
        <taxon>Brassicales</taxon>
        <taxon>Brassicaceae</taxon>
        <taxon>Camelineae</taxon>
        <taxon>Camelina</taxon>
    </lineage>
</organism>
<reference evidence="3" key="2">
    <citation type="submission" date="2025-08" db="UniProtKB">
        <authorList>
            <consortium name="RefSeq"/>
        </authorList>
    </citation>
    <scope>IDENTIFICATION</scope>
    <source>
        <tissue evidence="3">Leaf</tissue>
    </source>
</reference>
<dbReference type="RefSeq" id="XP_010468216.1">
    <property type="nucleotide sequence ID" value="XM_010469914.1"/>
</dbReference>
<dbReference type="Pfam" id="PF07734">
    <property type="entry name" value="FBA_1"/>
    <property type="match status" value="1"/>
</dbReference>
<evidence type="ECO:0000313" key="2">
    <source>
        <dbReference type="Proteomes" id="UP000694864"/>
    </source>
</evidence>
<dbReference type="GeneID" id="104748240"/>
<reference evidence="2" key="1">
    <citation type="journal article" date="2014" name="Nat. Commun.">
        <title>The emerging biofuel crop Camelina sativa retains a highly undifferentiated hexaploid genome structure.</title>
        <authorList>
            <person name="Kagale S."/>
            <person name="Koh C."/>
            <person name="Nixon J."/>
            <person name="Bollina V."/>
            <person name="Clarke W.E."/>
            <person name="Tuteja R."/>
            <person name="Spillane C."/>
            <person name="Robinson S.J."/>
            <person name="Links M.G."/>
            <person name="Clarke C."/>
            <person name="Higgins E.E."/>
            <person name="Huebert T."/>
            <person name="Sharpe A.G."/>
            <person name="Parkin I.A."/>
        </authorList>
    </citation>
    <scope>NUCLEOTIDE SEQUENCE [LARGE SCALE GENOMIC DNA]</scope>
    <source>
        <strain evidence="2">cv. DH55</strain>
    </source>
</reference>
<protein>
    <submittedName>
        <fullName evidence="3">F-box/kelch-repeat protein At3g16880</fullName>
    </submittedName>
</protein>
<accession>A0ABM0WAR8</accession>
<feature type="domain" description="F-box associated beta-propeller type 1" evidence="1">
    <location>
        <begin position="5"/>
        <end position="235"/>
    </location>
</feature>
<evidence type="ECO:0000259" key="1">
    <source>
        <dbReference type="Pfam" id="PF07734"/>
    </source>
</evidence>
<dbReference type="InterPro" id="IPR017451">
    <property type="entry name" value="F-box-assoc_interact_dom"/>
</dbReference>